<dbReference type="InterPro" id="IPR003892">
    <property type="entry name" value="CUE"/>
</dbReference>
<feature type="transmembrane region" description="Helical" evidence="11">
    <location>
        <begin position="67"/>
        <end position="87"/>
    </location>
</feature>
<dbReference type="EMBL" id="QGDH01000031">
    <property type="protein sequence ID" value="RAR13715.1"/>
    <property type="molecule type" value="Genomic_DNA"/>
</dbReference>
<comment type="subcellular location">
    <subcellularLocation>
        <location evidence="7">Endomembrane system</location>
        <topology evidence="7">Single-pass membrane protein</topology>
    </subcellularLocation>
    <subcellularLocation>
        <location evidence="1">Endoplasmic reticulum membrane</location>
    </subcellularLocation>
</comment>
<dbReference type="FunFam" id="1.10.8.10:FF:000050">
    <property type="entry name" value="Related to AMFR protein"/>
    <property type="match status" value="1"/>
</dbReference>
<evidence type="ECO:0000256" key="3">
    <source>
        <dbReference type="ARBA" id="ARBA00022786"/>
    </source>
</evidence>
<evidence type="ECO:0000256" key="8">
    <source>
        <dbReference type="ARBA" id="ARBA00061383"/>
    </source>
</evidence>
<evidence type="ECO:0000256" key="6">
    <source>
        <dbReference type="ARBA" id="ARBA00023136"/>
    </source>
</evidence>
<keyword evidence="5 11" id="KW-1133">Transmembrane helix</keyword>
<evidence type="ECO:0000313" key="14">
    <source>
        <dbReference type="Proteomes" id="UP000249619"/>
    </source>
</evidence>
<keyword evidence="14" id="KW-1185">Reference proteome</keyword>
<sequence length="251" mass="27205">MTPRRWAVHRGSSEICQPHLDHQGLAITTTFANPASNAASWHAFDPIASTCSPATPTWATVMAEQSINVPQVIVFIVVTFLAVRWYFSKPAAAAPGTRALANRATARVNPAQIDQVAEMLPQLNRRDIAWDLQRNGGNVAATTERALSGRGLDTAPPSFQIPAPRAAPAPVRAAPAPAKPTHPDLITRYNLSSKLAETSQPAQEEQPKAKSWSADKTERQANLQRRREEMILAARRKLEAQEKAKASGAAT</sequence>
<feature type="compositionally biased region" description="Low complexity" evidence="10">
    <location>
        <begin position="162"/>
        <end position="176"/>
    </location>
</feature>
<dbReference type="GO" id="GO:0005789">
    <property type="term" value="C:endoplasmic reticulum membrane"/>
    <property type="evidence" value="ECO:0007669"/>
    <property type="project" value="UniProtKB-SubCell"/>
</dbReference>
<evidence type="ECO:0000256" key="1">
    <source>
        <dbReference type="ARBA" id="ARBA00004586"/>
    </source>
</evidence>
<dbReference type="PROSITE" id="PS51140">
    <property type="entry name" value="CUE"/>
    <property type="match status" value="1"/>
</dbReference>
<evidence type="ECO:0000256" key="4">
    <source>
        <dbReference type="ARBA" id="ARBA00022824"/>
    </source>
</evidence>
<evidence type="ECO:0000313" key="13">
    <source>
        <dbReference type="EMBL" id="RAR13715.1"/>
    </source>
</evidence>
<keyword evidence="6 11" id="KW-0472">Membrane</keyword>
<feature type="compositionally biased region" description="Polar residues" evidence="10">
    <location>
        <begin position="189"/>
        <end position="203"/>
    </location>
</feature>
<evidence type="ECO:0000256" key="7">
    <source>
        <dbReference type="ARBA" id="ARBA00037847"/>
    </source>
</evidence>
<evidence type="ECO:0000256" key="10">
    <source>
        <dbReference type="SAM" id="MobiDB-lite"/>
    </source>
</evidence>
<evidence type="ECO:0000256" key="9">
    <source>
        <dbReference type="ARBA" id="ARBA00072899"/>
    </source>
</evidence>
<dbReference type="Pfam" id="PF02845">
    <property type="entry name" value="CUE"/>
    <property type="match status" value="1"/>
</dbReference>
<evidence type="ECO:0000256" key="2">
    <source>
        <dbReference type="ARBA" id="ARBA00022692"/>
    </source>
</evidence>
<comment type="caution">
    <text evidence="13">The sequence shown here is derived from an EMBL/GenBank/DDBJ whole genome shotgun (WGS) entry which is preliminary data.</text>
</comment>
<keyword evidence="2 11" id="KW-0812">Transmembrane</keyword>
<keyword evidence="4" id="KW-0256">Endoplasmic reticulum</keyword>
<gene>
    <name evidence="13" type="ORF">DDE83_002900</name>
</gene>
<feature type="region of interest" description="Disordered" evidence="10">
    <location>
        <begin position="144"/>
        <end position="229"/>
    </location>
</feature>
<organism evidence="13 14">
    <name type="scientific">Stemphylium lycopersici</name>
    <name type="common">Tomato gray leaf spot disease fungus</name>
    <name type="synonym">Thyrospora lycopersici</name>
    <dbReference type="NCBI Taxonomy" id="183478"/>
    <lineage>
        <taxon>Eukaryota</taxon>
        <taxon>Fungi</taxon>
        <taxon>Dikarya</taxon>
        <taxon>Ascomycota</taxon>
        <taxon>Pezizomycotina</taxon>
        <taxon>Dothideomycetes</taxon>
        <taxon>Pleosporomycetidae</taxon>
        <taxon>Pleosporales</taxon>
        <taxon>Pleosporineae</taxon>
        <taxon>Pleosporaceae</taxon>
        <taxon>Stemphylium</taxon>
    </lineage>
</organism>
<accession>A0A364N8T1</accession>
<dbReference type="Gene3D" id="1.10.8.10">
    <property type="entry name" value="DNA helicase RuvA subunit, C-terminal domain"/>
    <property type="match status" value="1"/>
</dbReference>
<feature type="compositionally biased region" description="Basic and acidic residues" evidence="10">
    <location>
        <begin position="205"/>
        <end position="229"/>
    </location>
</feature>
<dbReference type="STRING" id="183478.A0A364N8T1"/>
<reference evidence="14" key="1">
    <citation type="submission" date="2018-05" db="EMBL/GenBank/DDBJ databases">
        <title>Draft genome sequence of Stemphylium lycopersici strain CIDEFI 213.</title>
        <authorList>
            <person name="Medina R."/>
            <person name="Franco M.E.E."/>
            <person name="Lucentini C.G."/>
            <person name="Saparrat M.C.N."/>
            <person name="Balatti P.A."/>
        </authorList>
    </citation>
    <scope>NUCLEOTIDE SEQUENCE [LARGE SCALE GENOMIC DNA]</scope>
    <source>
        <strain evidence="14">CIDEFI 213</strain>
    </source>
</reference>
<name>A0A364N8T1_STELY</name>
<dbReference type="AlphaFoldDB" id="A0A364N8T1"/>
<dbReference type="OrthoDB" id="3824970at2759"/>
<evidence type="ECO:0000256" key="5">
    <source>
        <dbReference type="ARBA" id="ARBA00022989"/>
    </source>
</evidence>
<dbReference type="CDD" id="cd14424">
    <property type="entry name" value="CUE_Cue1p_like"/>
    <property type="match status" value="1"/>
</dbReference>
<feature type="domain" description="CUE" evidence="12">
    <location>
        <begin position="108"/>
        <end position="151"/>
    </location>
</feature>
<evidence type="ECO:0000256" key="11">
    <source>
        <dbReference type="SAM" id="Phobius"/>
    </source>
</evidence>
<dbReference type="GO" id="GO:0043130">
    <property type="term" value="F:ubiquitin binding"/>
    <property type="evidence" value="ECO:0007669"/>
    <property type="project" value="InterPro"/>
</dbReference>
<proteinExistence type="inferred from homology"/>
<protein>
    <recommendedName>
        <fullName evidence="9">Coupling of ubiquitin conjugation to ER degradation protein 1</fullName>
    </recommendedName>
</protein>
<keyword evidence="3" id="KW-0833">Ubl conjugation pathway</keyword>
<evidence type="ECO:0000259" key="12">
    <source>
        <dbReference type="PROSITE" id="PS51140"/>
    </source>
</evidence>
<comment type="similarity">
    <text evidence="8">Belongs to the CUE1 family.</text>
</comment>
<dbReference type="Proteomes" id="UP000249619">
    <property type="component" value="Unassembled WGS sequence"/>
</dbReference>